<dbReference type="Gene3D" id="3.20.20.80">
    <property type="entry name" value="Glycosidases"/>
    <property type="match status" value="1"/>
</dbReference>
<dbReference type="GO" id="GO:0005576">
    <property type="term" value="C:extracellular region"/>
    <property type="evidence" value="ECO:0007669"/>
    <property type="project" value="UniProtKB-SubCell"/>
</dbReference>
<keyword evidence="10" id="KW-1133">Transmembrane helix</keyword>
<evidence type="ECO:0000256" key="10">
    <source>
        <dbReference type="SAM" id="Phobius"/>
    </source>
</evidence>
<feature type="compositionally biased region" description="Gly residues" evidence="9">
    <location>
        <begin position="247"/>
        <end position="262"/>
    </location>
</feature>
<evidence type="ECO:0000256" key="2">
    <source>
        <dbReference type="ARBA" id="ARBA00004613"/>
    </source>
</evidence>
<keyword evidence="8" id="KW-0326">Glycosidase</keyword>
<feature type="compositionally biased region" description="Low complexity" evidence="9">
    <location>
        <begin position="131"/>
        <end position="143"/>
    </location>
</feature>
<feature type="domain" description="Glycoside hydrolase family 5" evidence="11">
    <location>
        <begin position="272"/>
        <end position="602"/>
    </location>
</feature>
<feature type="transmembrane region" description="Helical" evidence="10">
    <location>
        <begin position="16"/>
        <end position="37"/>
    </location>
</feature>
<keyword evidence="10" id="KW-0472">Membrane</keyword>
<dbReference type="InterPro" id="IPR017853">
    <property type="entry name" value="GH"/>
</dbReference>
<dbReference type="PANTHER" id="PTHR31451:SF39">
    <property type="entry name" value="MANNAN ENDO-1,4-BETA-MANNOSIDASE 1"/>
    <property type="match status" value="1"/>
</dbReference>
<feature type="compositionally biased region" description="Low complexity" evidence="9">
    <location>
        <begin position="202"/>
        <end position="214"/>
    </location>
</feature>
<organism evidence="12 13">
    <name type="scientific">Chara braunii</name>
    <name type="common">Braun's stonewort</name>
    <dbReference type="NCBI Taxonomy" id="69332"/>
    <lineage>
        <taxon>Eukaryota</taxon>
        <taxon>Viridiplantae</taxon>
        <taxon>Streptophyta</taxon>
        <taxon>Charophyceae</taxon>
        <taxon>Charales</taxon>
        <taxon>Characeae</taxon>
        <taxon>Chara</taxon>
    </lineage>
</organism>
<protein>
    <recommendedName>
        <fullName evidence="4">mannan endo-1,4-beta-mannosidase</fullName>
        <ecNumber evidence="4">3.2.1.78</ecNumber>
    </recommendedName>
</protein>
<dbReference type="Pfam" id="PF26410">
    <property type="entry name" value="GH5_mannosidase"/>
    <property type="match status" value="1"/>
</dbReference>
<evidence type="ECO:0000256" key="8">
    <source>
        <dbReference type="ARBA" id="ARBA00023295"/>
    </source>
</evidence>
<keyword evidence="6" id="KW-0732">Signal</keyword>
<evidence type="ECO:0000313" key="12">
    <source>
        <dbReference type="EMBL" id="GBG59209.1"/>
    </source>
</evidence>
<comment type="catalytic activity">
    <reaction evidence="1">
        <text>Random hydrolysis of (1-&gt;4)-beta-D-mannosidic linkages in mannans, galactomannans and glucomannans.</text>
        <dbReference type="EC" id="3.2.1.78"/>
    </reaction>
</comment>
<sequence>MAKSTGGYGGWRGSTITAAVSFTVLLVIVGVIGVISVDSSSGRSLLGRVTSMTAVRTSDGYAYGEDDAADGVEEGARRRLAMESSSPPSSAGGGRRARAPTTNHTTANSTSNGSSGGGGGGGGGGEQAPPGTNSSTGNSTSSGSSGGGGGGEQAPRGTNSSTGGSTSSGSSGGGGGGGGEQAPRGTNRGGGGGGGGEQAPRGTNSSTGSSTSSGSSGGGGGGGGGGVEQAPRGSSNNATGDGSSAGSSGGGPRGGAPGGAGQGYNAKDHWSIVKTRGTQFVTGDGLRFYVCGWNEKYLLYSGATSAGQAHVTTQYSQALSLGLNIVRMVVAIFSTENPVQSGPNTFNEETLKGLDWVLKEASDRGIRVLVCFGSNWDIKATYLEWLKPGLDKDGDQNLYDDFYRTPETRSWYKSLIRKIITRNNTLTGVTYSADPTIFAWELMNEARCGSDPSGRTLLGWYQEMAAYIKTLDSAHMVSTGSDAFYGPQSPDRLWINPDKGWPAEQGSDYIAENQIADIDFAAAHIYPQMWMGRTVEQRFEFFPRWVRGHIDDAKSKIRKPMVFEEFGWQGNVPLRTKMYESVYNYTYSATADEDHSCGAMFWMLGKERNDPSDWNVDYDRHPDTVRVIRESCAKYNRLPR</sequence>
<feature type="compositionally biased region" description="Low complexity" evidence="9">
    <location>
        <begin position="233"/>
        <end position="246"/>
    </location>
</feature>
<keyword evidence="13" id="KW-1185">Reference proteome</keyword>
<dbReference type="SUPFAM" id="SSF51445">
    <property type="entry name" value="(Trans)glycosidases"/>
    <property type="match status" value="1"/>
</dbReference>
<keyword evidence="5" id="KW-0964">Secreted</keyword>
<dbReference type="InterPro" id="IPR045053">
    <property type="entry name" value="MAN-like"/>
</dbReference>
<dbReference type="Proteomes" id="UP000265515">
    <property type="component" value="Unassembled WGS sequence"/>
</dbReference>
<comment type="subcellular location">
    <subcellularLocation>
        <location evidence="2">Secreted</location>
    </subcellularLocation>
</comment>
<feature type="compositionally biased region" description="Low complexity" evidence="9">
    <location>
        <begin position="157"/>
        <end position="169"/>
    </location>
</feature>
<dbReference type="InterPro" id="IPR001547">
    <property type="entry name" value="Glyco_hydro_5"/>
</dbReference>
<name>A0A388JN14_CHABU</name>
<reference evidence="12 13" key="1">
    <citation type="journal article" date="2018" name="Cell">
        <title>The Chara Genome: Secondary Complexity and Implications for Plant Terrestrialization.</title>
        <authorList>
            <person name="Nishiyama T."/>
            <person name="Sakayama H."/>
            <person name="Vries J.D."/>
            <person name="Buschmann H."/>
            <person name="Saint-Marcoux D."/>
            <person name="Ullrich K.K."/>
            <person name="Haas F.B."/>
            <person name="Vanderstraeten L."/>
            <person name="Becker D."/>
            <person name="Lang D."/>
            <person name="Vosolsobe S."/>
            <person name="Rombauts S."/>
            <person name="Wilhelmsson P.K.I."/>
            <person name="Janitza P."/>
            <person name="Kern R."/>
            <person name="Heyl A."/>
            <person name="Rumpler F."/>
            <person name="Villalobos L.I.A.C."/>
            <person name="Clay J.M."/>
            <person name="Skokan R."/>
            <person name="Toyoda A."/>
            <person name="Suzuki Y."/>
            <person name="Kagoshima H."/>
            <person name="Schijlen E."/>
            <person name="Tajeshwar N."/>
            <person name="Catarino B."/>
            <person name="Hetherington A.J."/>
            <person name="Saltykova A."/>
            <person name="Bonnot C."/>
            <person name="Breuninger H."/>
            <person name="Symeonidi A."/>
            <person name="Radhakrishnan G.V."/>
            <person name="Van Nieuwerburgh F."/>
            <person name="Deforce D."/>
            <person name="Chang C."/>
            <person name="Karol K.G."/>
            <person name="Hedrich R."/>
            <person name="Ulvskov P."/>
            <person name="Glockner G."/>
            <person name="Delwiche C.F."/>
            <person name="Petrasek J."/>
            <person name="Van de Peer Y."/>
            <person name="Friml J."/>
            <person name="Beilby M."/>
            <person name="Dolan L."/>
            <person name="Kohara Y."/>
            <person name="Sugano S."/>
            <person name="Fujiyama A."/>
            <person name="Delaux P.-M."/>
            <person name="Quint M."/>
            <person name="TheiBen G."/>
            <person name="Hagemann M."/>
            <person name="Harholt J."/>
            <person name="Dunand C."/>
            <person name="Zachgo S."/>
            <person name="Langdale J."/>
            <person name="Maumus F."/>
            <person name="Straeten D.V.D."/>
            <person name="Gould S.B."/>
            <person name="Rensing S.A."/>
        </authorList>
    </citation>
    <scope>NUCLEOTIDE SEQUENCE [LARGE SCALE GENOMIC DNA]</scope>
    <source>
        <strain evidence="12 13">S276</strain>
    </source>
</reference>
<dbReference type="OrthoDB" id="406631at2759"/>
<evidence type="ECO:0000256" key="3">
    <source>
        <dbReference type="ARBA" id="ARBA00005641"/>
    </source>
</evidence>
<feature type="region of interest" description="Disordered" evidence="9">
    <location>
        <begin position="76"/>
        <end position="263"/>
    </location>
</feature>
<comment type="similarity">
    <text evidence="3">Belongs to the glycosyl hydrolase 5 (cellulase A) family.</text>
</comment>
<feature type="compositionally biased region" description="Gly residues" evidence="9">
    <location>
        <begin position="170"/>
        <end position="180"/>
    </location>
</feature>
<keyword evidence="7" id="KW-0378">Hydrolase</keyword>
<feature type="compositionally biased region" description="Gly residues" evidence="9">
    <location>
        <begin position="114"/>
        <end position="126"/>
    </location>
</feature>
<evidence type="ECO:0000256" key="4">
    <source>
        <dbReference type="ARBA" id="ARBA00012706"/>
    </source>
</evidence>
<keyword evidence="10" id="KW-0812">Transmembrane</keyword>
<evidence type="ECO:0000256" key="6">
    <source>
        <dbReference type="ARBA" id="ARBA00022729"/>
    </source>
</evidence>
<comment type="caution">
    <text evidence="12">The sequence shown here is derived from an EMBL/GenBank/DDBJ whole genome shotgun (WGS) entry which is preliminary data.</text>
</comment>
<feature type="compositionally biased region" description="Gly residues" evidence="9">
    <location>
        <begin position="187"/>
        <end position="197"/>
    </location>
</feature>
<gene>
    <name evidence="12" type="ORF">CBR_g32225</name>
</gene>
<dbReference type="Gramene" id="GBG59209">
    <property type="protein sequence ID" value="GBG59209"/>
    <property type="gene ID" value="CBR_g32225"/>
</dbReference>
<evidence type="ECO:0000313" key="13">
    <source>
        <dbReference type="Proteomes" id="UP000265515"/>
    </source>
</evidence>
<evidence type="ECO:0000256" key="5">
    <source>
        <dbReference type="ARBA" id="ARBA00022525"/>
    </source>
</evidence>
<evidence type="ECO:0000256" key="9">
    <source>
        <dbReference type="SAM" id="MobiDB-lite"/>
    </source>
</evidence>
<proteinExistence type="inferred from homology"/>
<dbReference type="STRING" id="69332.A0A388JN14"/>
<evidence type="ECO:0000256" key="7">
    <source>
        <dbReference type="ARBA" id="ARBA00022801"/>
    </source>
</evidence>
<feature type="compositionally biased region" description="Gly residues" evidence="9">
    <location>
        <begin position="215"/>
        <end position="227"/>
    </location>
</feature>
<accession>A0A388JN14</accession>
<dbReference type="PANTHER" id="PTHR31451">
    <property type="match status" value="1"/>
</dbReference>
<evidence type="ECO:0000259" key="11">
    <source>
        <dbReference type="Pfam" id="PF26410"/>
    </source>
</evidence>
<feature type="compositionally biased region" description="Low complexity" evidence="9">
    <location>
        <begin position="99"/>
        <end position="113"/>
    </location>
</feature>
<evidence type="ECO:0000256" key="1">
    <source>
        <dbReference type="ARBA" id="ARBA00001678"/>
    </source>
</evidence>
<dbReference type="AlphaFoldDB" id="A0A388JN14"/>
<dbReference type="EC" id="3.2.1.78" evidence="4"/>
<dbReference type="GO" id="GO:0016985">
    <property type="term" value="F:mannan endo-1,4-beta-mannosidase activity"/>
    <property type="evidence" value="ECO:0007669"/>
    <property type="project" value="UniProtKB-EC"/>
</dbReference>
<dbReference type="EMBL" id="BFEA01000003">
    <property type="protein sequence ID" value="GBG59209.1"/>
    <property type="molecule type" value="Genomic_DNA"/>
</dbReference>